<dbReference type="RefSeq" id="WP_011849660.1">
    <property type="nucleotide sequence ID" value="NC_009073.1"/>
</dbReference>
<accession>A3MUT5</accession>
<dbReference type="KEGG" id="pcl:Pcal_0977"/>
<evidence type="ECO:0000313" key="1">
    <source>
        <dbReference type="EMBL" id="ABO08402.1"/>
    </source>
</evidence>
<organism evidence="1 2">
    <name type="scientific">Pyrobaculum calidifontis (strain DSM 21063 / JCM 11548 / VA1)</name>
    <dbReference type="NCBI Taxonomy" id="410359"/>
    <lineage>
        <taxon>Archaea</taxon>
        <taxon>Thermoproteota</taxon>
        <taxon>Thermoprotei</taxon>
        <taxon>Thermoproteales</taxon>
        <taxon>Thermoproteaceae</taxon>
        <taxon>Pyrobaculum</taxon>
    </lineage>
</organism>
<protein>
    <submittedName>
        <fullName evidence="1">Uncharacterized protein</fullName>
    </submittedName>
</protein>
<dbReference type="GeneID" id="4909039"/>
<dbReference type="EMBL" id="CP000561">
    <property type="protein sequence ID" value="ABO08402.1"/>
    <property type="molecule type" value="Genomic_DNA"/>
</dbReference>
<name>A3MUT5_PYRCJ</name>
<dbReference type="HOGENOM" id="CLU_1821083_0_0_2"/>
<sequence>MFEVLSVRFLVKGRGFSCLTSIGDFHVVVTERGAVYAMKCGEGDRCVDCVEFSLDDGVSVFIPRLFYHCLACLLAEFYNAGLFNLSVGGVVVAQRGAYYVPAMAKERDSPDRLVKRARGIFESRVLRLLAEALGPCCMWGM</sequence>
<keyword evidence="2" id="KW-1185">Reference proteome</keyword>
<dbReference type="Proteomes" id="UP000001431">
    <property type="component" value="Chromosome"/>
</dbReference>
<dbReference type="eggNOG" id="arCOG07481">
    <property type="taxonomic scope" value="Archaea"/>
</dbReference>
<gene>
    <name evidence="1" type="ordered locus">Pcal_0977</name>
</gene>
<dbReference type="AlphaFoldDB" id="A3MUT5"/>
<reference evidence="1" key="1">
    <citation type="submission" date="2007-02" db="EMBL/GenBank/DDBJ databases">
        <title>Complete sequence of Pyrobaculum calidifontis JCM 11548.</title>
        <authorList>
            <consortium name="US DOE Joint Genome Institute"/>
            <person name="Copeland A."/>
            <person name="Lucas S."/>
            <person name="Lapidus A."/>
            <person name="Barry K."/>
            <person name="Glavina del Rio T."/>
            <person name="Dalin E."/>
            <person name="Tice H."/>
            <person name="Pitluck S."/>
            <person name="Chain P."/>
            <person name="Malfatti S."/>
            <person name="Shin M."/>
            <person name="Vergez L."/>
            <person name="Schmutz J."/>
            <person name="Larimer F."/>
            <person name="Land M."/>
            <person name="Hauser L."/>
            <person name="Kyrpides N."/>
            <person name="Mikhailova N."/>
            <person name="Cozen A.E."/>
            <person name="Fitz-Gibbon S.T."/>
            <person name="House C.H."/>
            <person name="Saltikov C."/>
            <person name="Lowe T.M."/>
            <person name="Richardson P."/>
        </authorList>
    </citation>
    <scope>NUCLEOTIDE SEQUENCE [LARGE SCALE GENOMIC DNA]</scope>
    <source>
        <strain evidence="1">JCM 11548</strain>
    </source>
</reference>
<evidence type="ECO:0000313" key="2">
    <source>
        <dbReference type="Proteomes" id="UP000001431"/>
    </source>
</evidence>
<proteinExistence type="predicted"/>